<organism evidence="5 6">
    <name type="scientific">Candida albicans</name>
    <name type="common">Yeast</name>
    <dbReference type="NCBI Taxonomy" id="5476"/>
    <lineage>
        <taxon>Eukaryota</taxon>
        <taxon>Fungi</taxon>
        <taxon>Dikarya</taxon>
        <taxon>Ascomycota</taxon>
        <taxon>Saccharomycotina</taxon>
        <taxon>Pichiomycetes</taxon>
        <taxon>Debaryomycetaceae</taxon>
        <taxon>Candida/Lodderomyces clade</taxon>
        <taxon>Candida</taxon>
    </lineage>
</organism>
<reference evidence="5 6" key="1">
    <citation type="submission" date="2020-03" db="EMBL/GenBank/DDBJ databases">
        <title>FDA dAtabase for Regulatory Grade micrObial Sequences (FDA-ARGOS): Supporting development and validation of Infectious Disease Dx tests.</title>
        <authorList>
            <person name="Campos J."/>
            <person name="Goldberg B."/>
            <person name="Tallon L."/>
            <person name="Sadzewicz L."/>
            <person name="Vavikolanu K."/>
            <person name="Mehta A."/>
            <person name="Aluvathingal J."/>
            <person name="Nadendla S."/>
            <person name="Nandy P."/>
            <person name="Geyer C."/>
            <person name="Yan Y."/>
            <person name="Sichtig H."/>
        </authorList>
    </citation>
    <scope>NUCLEOTIDE SEQUENCE [LARGE SCALE GENOMIC DNA]</scope>
    <source>
        <strain evidence="5 6">FDAARGOS_656</strain>
    </source>
</reference>
<comment type="caution">
    <text evidence="5">The sequence shown here is derived from an EMBL/GenBank/DDBJ whole genome shotgun (WGS) entry which is preliminary data.</text>
</comment>
<dbReference type="EMBL" id="JABWAD010000049">
    <property type="protein sequence ID" value="KAF6069015.1"/>
    <property type="molecule type" value="Genomic_DNA"/>
</dbReference>
<dbReference type="InterPro" id="IPR001487">
    <property type="entry name" value="Bromodomain"/>
</dbReference>
<dbReference type="Proteomes" id="UP000536275">
    <property type="component" value="Unassembled WGS sequence"/>
</dbReference>
<dbReference type="Gene3D" id="1.20.920.10">
    <property type="entry name" value="Bromodomain-like"/>
    <property type="match status" value="1"/>
</dbReference>
<protein>
    <submittedName>
        <fullName evidence="5">Bromodomain family protein</fullName>
    </submittedName>
</protein>
<dbReference type="GO" id="GO:0006355">
    <property type="term" value="P:regulation of DNA-templated transcription"/>
    <property type="evidence" value="ECO:0007669"/>
    <property type="project" value="TreeGrafter"/>
</dbReference>
<dbReference type="PRINTS" id="PR00503">
    <property type="entry name" value="BROMODOMAIN"/>
</dbReference>
<dbReference type="InterPro" id="IPR036427">
    <property type="entry name" value="Bromodomain-like_sf"/>
</dbReference>
<feature type="compositionally biased region" description="Polar residues" evidence="3">
    <location>
        <begin position="89"/>
        <end position="100"/>
    </location>
</feature>
<evidence type="ECO:0000313" key="6">
    <source>
        <dbReference type="Proteomes" id="UP000536275"/>
    </source>
</evidence>
<evidence type="ECO:0000256" key="2">
    <source>
        <dbReference type="PROSITE-ProRule" id="PRU00035"/>
    </source>
</evidence>
<feature type="region of interest" description="Disordered" evidence="3">
    <location>
        <begin position="1"/>
        <end position="184"/>
    </location>
</feature>
<accession>A0A8H6F2K9</accession>
<dbReference type="PANTHER" id="PTHR22880:SF225">
    <property type="entry name" value="BROMODOMAIN-CONTAINING PROTEIN BET-1-RELATED"/>
    <property type="match status" value="1"/>
</dbReference>
<evidence type="ECO:0000259" key="4">
    <source>
        <dbReference type="PROSITE" id="PS50014"/>
    </source>
</evidence>
<evidence type="ECO:0000313" key="5">
    <source>
        <dbReference type="EMBL" id="KAF6069015.1"/>
    </source>
</evidence>
<proteinExistence type="predicted"/>
<dbReference type="Pfam" id="PF00439">
    <property type="entry name" value="Bromodomain"/>
    <property type="match status" value="1"/>
</dbReference>
<dbReference type="GO" id="GO:0006338">
    <property type="term" value="P:chromatin remodeling"/>
    <property type="evidence" value="ECO:0007669"/>
    <property type="project" value="TreeGrafter"/>
</dbReference>
<evidence type="ECO:0000256" key="3">
    <source>
        <dbReference type="SAM" id="MobiDB-lite"/>
    </source>
</evidence>
<name>A0A8H6F2K9_CANAX</name>
<dbReference type="PANTHER" id="PTHR22880">
    <property type="entry name" value="FALZ-RELATED BROMODOMAIN-CONTAINING PROTEINS"/>
    <property type="match status" value="1"/>
</dbReference>
<dbReference type="GO" id="GO:0000785">
    <property type="term" value="C:chromatin"/>
    <property type="evidence" value="ECO:0007669"/>
    <property type="project" value="TreeGrafter"/>
</dbReference>
<dbReference type="PROSITE" id="PS50014">
    <property type="entry name" value="BROMODOMAIN_2"/>
    <property type="match status" value="1"/>
</dbReference>
<gene>
    <name evidence="5" type="ORF">FOB64_003651</name>
</gene>
<feature type="compositionally biased region" description="Low complexity" evidence="3">
    <location>
        <begin position="37"/>
        <end position="51"/>
    </location>
</feature>
<feature type="compositionally biased region" description="Basic and acidic residues" evidence="3">
    <location>
        <begin position="109"/>
        <end position="121"/>
    </location>
</feature>
<dbReference type="SUPFAM" id="SSF47370">
    <property type="entry name" value="Bromodomain"/>
    <property type="match status" value="1"/>
</dbReference>
<keyword evidence="1 2" id="KW-0103">Bromodomain</keyword>
<feature type="compositionally biased region" description="Polar residues" evidence="3">
    <location>
        <begin position="1"/>
        <end position="22"/>
    </location>
</feature>
<feature type="domain" description="Bromo" evidence="4">
    <location>
        <begin position="202"/>
        <end position="242"/>
    </location>
</feature>
<dbReference type="InterPro" id="IPR050935">
    <property type="entry name" value="Bromo_chromatin_reader"/>
</dbReference>
<sequence length="242" mass="27177">MSETFPETNTPVQTPSTESFVNKMNAGDKTIGNNIFSQDSDSNQQSSHQEPLSPPNPSPTPEKRQLDDEVDNSIEPESKKQKVEEETEASQTGVIQTEVSETVPEIESEATRRGARREPPRRSARSKASRGSTGRNPQEIPNDKPQDDEPDIQEVDPPKPVVPVFTEPAPKPPQEPDMNNLPENPIPQHQAKFVLNTIKAVKRNREAVPFLHPVDTVKLNVPFYYNYIPRPMDLSTIERKII</sequence>
<evidence type="ECO:0000256" key="1">
    <source>
        <dbReference type="ARBA" id="ARBA00023117"/>
    </source>
</evidence>
<dbReference type="GO" id="GO:0005634">
    <property type="term" value="C:nucleus"/>
    <property type="evidence" value="ECO:0007669"/>
    <property type="project" value="TreeGrafter"/>
</dbReference>
<dbReference type="AlphaFoldDB" id="A0A8H6F2K9"/>